<feature type="region of interest" description="Disordered" evidence="5">
    <location>
        <begin position="678"/>
        <end position="708"/>
    </location>
</feature>
<dbReference type="GO" id="GO:0004621">
    <property type="term" value="F:glycosylphosphatidylinositol phospholipase D activity"/>
    <property type="evidence" value="ECO:0007669"/>
    <property type="project" value="TreeGrafter"/>
</dbReference>
<dbReference type="PANTHER" id="PTHR23221:SF7">
    <property type="entry name" value="PHOSPHATIDYLINOSITOL-GLYCAN-SPECIFIC PHOSPHOLIPASE D"/>
    <property type="match status" value="1"/>
</dbReference>
<feature type="compositionally biased region" description="Pro residues" evidence="5">
    <location>
        <begin position="823"/>
        <end position="832"/>
    </location>
</feature>
<feature type="compositionally biased region" description="Low complexity" evidence="5">
    <location>
        <begin position="750"/>
        <end position="769"/>
    </location>
</feature>
<evidence type="ECO:0000256" key="4">
    <source>
        <dbReference type="ARBA" id="ARBA00023180"/>
    </source>
</evidence>
<accession>A0A0L0DJ48</accession>
<dbReference type="OrthoDB" id="5317514at2759"/>
<feature type="region of interest" description="Disordered" evidence="5">
    <location>
        <begin position="750"/>
        <end position="839"/>
    </location>
</feature>
<dbReference type="GeneID" id="25560824"/>
<dbReference type="GO" id="GO:0031012">
    <property type="term" value="C:extracellular matrix"/>
    <property type="evidence" value="ECO:0007669"/>
    <property type="project" value="TreeGrafter"/>
</dbReference>
<feature type="compositionally biased region" description="Low complexity" evidence="5">
    <location>
        <begin position="780"/>
        <end position="793"/>
    </location>
</feature>
<dbReference type="STRING" id="461836.A0A0L0DJ48"/>
<evidence type="ECO:0000313" key="6">
    <source>
        <dbReference type="EMBL" id="KNC52225.1"/>
    </source>
</evidence>
<evidence type="ECO:0000256" key="3">
    <source>
        <dbReference type="ARBA" id="ARBA00022801"/>
    </source>
</evidence>
<keyword evidence="2" id="KW-0677">Repeat</keyword>
<protein>
    <recommendedName>
        <fullName evidence="8">Integrin alpha N-terminal domain-containing protein</fullName>
    </recommendedName>
</protein>
<dbReference type="GO" id="GO:0005615">
    <property type="term" value="C:extracellular space"/>
    <property type="evidence" value="ECO:0007669"/>
    <property type="project" value="TreeGrafter"/>
</dbReference>
<keyword evidence="7" id="KW-1185">Reference proteome</keyword>
<dbReference type="InterPro" id="IPR028994">
    <property type="entry name" value="Integrin_alpha_N"/>
</dbReference>
<proteinExistence type="predicted"/>
<evidence type="ECO:0000256" key="2">
    <source>
        <dbReference type="ARBA" id="ARBA00022737"/>
    </source>
</evidence>
<dbReference type="Pfam" id="PF01839">
    <property type="entry name" value="FG-GAP"/>
    <property type="match status" value="1"/>
</dbReference>
<dbReference type="SMART" id="SM00191">
    <property type="entry name" value="Int_alpha"/>
    <property type="match status" value="5"/>
</dbReference>
<keyword evidence="1" id="KW-0732">Signal</keyword>
<sequence>MLRLVYSLALVVILAIAVNGRGLFYGLQTDHIIPGPPGHNQFGREVFDAKDINNDGNADMITRQYGSPSREAKHVGPVALYLGPLDAVASADDYDFSFQPKVGVNGSYHARFGELVVTGDVNHDGYDDLIMSSQVTITAYVYVFFGPFTKAPDGSARKVNLTLADADIVLNGDPLTTGSTFGHAIVVCEVDSVPGMDLVIGDPTFNVSGTDTKEGAIFVYTGPLTGTQYSVADASLALEGTIVDAKFSDTLRCADVNGVPGDELIVAEPGYGSAAGRVLIFDDLHAGGRISAQFVGPLISTVFPVPSGGNITLMIPNGFANAIDVVDFNGDGENDVIIACYQYPTFNDADPDDVMRGEVYVFWGPFGSARAADDPYTRETANVIIAGVERNEMVAGGVLGVPSLNPDGINDLVLAMPHYGRLRGKLVIFHGLNVSSDHPQIRLTTKQANAVLHGARSQAGFGYSMAYAGFVSNQTHSALLISSPFAPDGFSVGRVSLVQQVPTACPYYGTCKSCVDAGCVWCKGDDTCTFASPSASITCPGNDITLLPKHCPGFNYRELFIAIALATGVCFGLGLLASRLKRLCCSEDAFQREARLKKQADAAADDARRAKLHASLQVTVEDIMYGRGDGFGPALDFGSINSDGGPVRVVGADRIQQLYSGELDDVVAAAVAVASSPVDDGSVDLSSPGKGVGASSSAAASRPPVPIRLNSTGSIATLSSTDDDLAHNMATFSKRKGKNLSVNVSGELISSTGSLTTPSPLATPTTPKLRSPQRHHRYNSDSSTGSTGASGVGMPPTPTSGRRGYFAAAPPPSPAAPASLPTGAPPIPPKPDAPSEARL</sequence>
<evidence type="ECO:0008006" key="8">
    <source>
        <dbReference type="Google" id="ProtNLM"/>
    </source>
</evidence>
<dbReference type="Gene3D" id="2.130.10.130">
    <property type="entry name" value="Integrin alpha, N-terminal"/>
    <property type="match status" value="3"/>
</dbReference>
<reference evidence="6 7" key="1">
    <citation type="submission" date="2010-05" db="EMBL/GenBank/DDBJ databases">
        <title>The Genome Sequence of Thecamonas trahens ATCC 50062.</title>
        <authorList>
            <consortium name="The Broad Institute Genome Sequencing Platform"/>
            <person name="Russ C."/>
            <person name="Cuomo C."/>
            <person name="Shea T."/>
            <person name="Young S.K."/>
            <person name="Zeng Q."/>
            <person name="Koehrsen M."/>
            <person name="Haas B."/>
            <person name="Borodovsky M."/>
            <person name="Guigo R."/>
            <person name="Alvarado L."/>
            <person name="Berlin A."/>
            <person name="Bochicchio J."/>
            <person name="Borenstein D."/>
            <person name="Chapman S."/>
            <person name="Chen Z."/>
            <person name="Freedman E."/>
            <person name="Gellesch M."/>
            <person name="Goldberg J."/>
            <person name="Griggs A."/>
            <person name="Gujja S."/>
            <person name="Heilman E."/>
            <person name="Heiman D."/>
            <person name="Hepburn T."/>
            <person name="Howarth C."/>
            <person name="Jen D."/>
            <person name="Larson L."/>
            <person name="Mehta T."/>
            <person name="Park D."/>
            <person name="Pearson M."/>
            <person name="Roberts A."/>
            <person name="Saif S."/>
            <person name="Shenoy N."/>
            <person name="Sisk P."/>
            <person name="Stolte C."/>
            <person name="Sykes S."/>
            <person name="Thomson T."/>
            <person name="Walk T."/>
            <person name="White J."/>
            <person name="Yandava C."/>
            <person name="Burger G."/>
            <person name="Gray M.W."/>
            <person name="Holland P.W.H."/>
            <person name="King N."/>
            <person name="Lang F.B.F."/>
            <person name="Roger A.J."/>
            <person name="Ruiz-Trillo I."/>
            <person name="Lander E."/>
            <person name="Nusbaum C."/>
        </authorList>
    </citation>
    <scope>NUCLEOTIDE SEQUENCE [LARGE SCALE GENOMIC DNA]</scope>
    <source>
        <strain evidence="6 7">ATCC 50062</strain>
    </source>
</reference>
<dbReference type="Proteomes" id="UP000054408">
    <property type="component" value="Unassembled WGS sequence"/>
</dbReference>
<dbReference type="PANTHER" id="PTHR23221">
    <property type="entry name" value="GLYCOSYLPHOSPHATIDYLINOSITOL PHOSPHOLIPASE D"/>
    <property type="match status" value="1"/>
</dbReference>
<feature type="compositionally biased region" description="Low complexity" evidence="5">
    <location>
        <begin position="678"/>
        <end position="702"/>
    </location>
</feature>
<keyword evidence="4" id="KW-0325">Glycoprotein</keyword>
<evidence type="ECO:0000313" key="7">
    <source>
        <dbReference type="Proteomes" id="UP000054408"/>
    </source>
</evidence>
<evidence type="ECO:0000256" key="1">
    <source>
        <dbReference type="ARBA" id="ARBA00022729"/>
    </source>
</evidence>
<dbReference type="EMBL" id="GL349436">
    <property type="protein sequence ID" value="KNC52225.1"/>
    <property type="molecule type" value="Genomic_DNA"/>
</dbReference>
<dbReference type="InterPro" id="IPR013517">
    <property type="entry name" value="FG-GAP"/>
</dbReference>
<dbReference type="RefSeq" id="XP_013762227.1">
    <property type="nucleotide sequence ID" value="XM_013906773.1"/>
</dbReference>
<dbReference type="AlphaFoldDB" id="A0A0L0DJ48"/>
<gene>
    <name evidence="6" type="ORF">AMSG_01053</name>
</gene>
<name>A0A0L0DJ48_THETB</name>
<keyword evidence="3" id="KW-0378">Hydrolase</keyword>
<organism evidence="6 7">
    <name type="scientific">Thecamonas trahens ATCC 50062</name>
    <dbReference type="NCBI Taxonomy" id="461836"/>
    <lineage>
        <taxon>Eukaryota</taxon>
        <taxon>Apusozoa</taxon>
        <taxon>Apusomonadida</taxon>
        <taxon>Apusomonadidae</taxon>
        <taxon>Thecamonas</taxon>
    </lineage>
</organism>
<dbReference type="SUPFAM" id="SSF69318">
    <property type="entry name" value="Integrin alpha N-terminal domain"/>
    <property type="match status" value="2"/>
</dbReference>
<dbReference type="InterPro" id="IPR013519">
    <property type="entry name" value="Int_alpha_beta-p"/>
</dbReference>
<evidence type="ECO:0000256" key="5">
    <source>
        <dbReference type="SAM" id="MobiDB-lite"/>
    </source>
</evidence>